<protein>
    <submittedName>
        <fullName evidence="2">Uncharacterized protein</fullName>
    </submittedName>
</protein>
<gene>
    <name evidence="2" type="ORF">TNCT_723751</name>
</gene>
<sequence length="109" mass="12718">MRSGQNQPPNGYSRNQVHKQEYPQVQHPIIIHPSFTPQRRPCIQETNGSRNKDQWICDQMLQLSIPVKDSRKQYHNSTISKMRSSHHPKKIAALLDTGSNINIHLQWKN</sequence>
<dbReference type="Proteomes" id="UP000887116">
    <property type="component" value="Unassembled WGS sequence"/>
</dbReference>
<evidence type="ECO:0000313" key="3">
    <source>
        <dbReference type="Proteomes" id="UP000887116"/>
    </source>
</evidence>
<accession>A0A8X6IAZ7</accession>
<feature type="compositionally biased region" description="Polar residues" evidence="1">
    <location>
        <begin position="1"/>
        <end position="15"/>
    </location>
</feature>
<evidence type="ECO:0000313" key="2">
    <source>
        <dbReference type="EMBL" id="GFR18709.1"/>
    </source>
</evidence>
<organism evidence="2 3">
    <name type="scientific">Trichonephila clavata</name>
    <name type="common">Joro spider</name>
    <name type="synonym">Nephila clavata</name>
    <dbReference type="NCBI Taxonomy" id="2740835"/>
    <lineage>
        <taxon>Eukaryota</taxon>
        <taxon>Metazoa</taxon>
        <taxon>Ecdysozoa</taxon>
        <taxon>Arthropoda</taxon>
        <taxon>Chelicerata</taxon>
        <taxon>Arachnida</taxon>
        <taxon>Araneae</taxon>
        <taxon>Araneomorphae</taxon>
        <taxon>Entelegynae</taxon>
        <taxon>Araneoidea</taxon>
        <taxon>Nephilidae</taxon>
        <taxon>Trichonephila</taxon>
    </lineage>
</organism>
<keyword evidence="3" id="KW-1185">Reference proteome</keyword>
<feature type="region of interest" description="Disordered" evidence="1">
    <location>
        <begin position="1"/>
        <end position="22"/>
    </location>
</feature>
<name>A0A8X6IAZ7_TRICU</name>
<proteinExistence type="predicted"/>
<evidence type="ECO:0000256" key="1">
    <source>
        <dbReference type="SAM" id="MobiDB-lite"/>
    </source>
</evidence>
<dbReference type="EMBL" id="BMAO01037575">
    <property type="protein sequence ID" value="GFR18709.1"/>
    <property type="molecule type" value="Genomic_DNA"/>
</dbReference>
<reference evidence="2" key="1">
    <citation type="submission" date="2020-07" db="EMBL/GenBank/DDBJ databases">
        <title>Multicomponent nature underlies the extraordinary mechanical properties of spider dragline silk.</title>
        <authorList>
            <person name="Kono N."/>
            <person name="Nakamura H."/>
            <person name="Mori M."/>
            <person name="Yoshida Y."/>
            <person name="Ohtoshi R."/>
            <person name="Malay A.D."/>
            <person name="Moran D.A.P."/>
            <person name="Tomita M."/>
            <person name="Numata K."/>
            <person name="Arakawa K."/>
        </authorList>
    </citation>
    <scope>NUCLEOTIDE SEQUENCE</scope>
</reference>
<dbReference type="AlphaFoldDB" id="A0A8X6IAZ7"/>
<comment type="caution">
    <text evidence="2">The sequence shown here is derived from an EMBL/GenBank/DDBJ whole genome shotgun (WGS) entry which is preliminary data.</text>
</comment>